<dbReference type="Gene3D" id="3.30.1380.10">
    <property type="match status" value="1"/>
</dbReference>
<dbReference type="SUPFAM" id="SSF55166">
    <property type="entry name" value="Hedgehog/DD-peptidase"/>
    <property type="match status" value="1"/>
</dbReference>
<feature type="non-terminal residue" evidence="2">
    <location>
        <position position="1"/>
    </location>
</feature>
<dbReference type="AlphaFoldDB" id="A0A382IK62"/>
<proteinExistence type="predicted"/>
<evidence type="ECO:0000313" key="2">
    <source>
        <dbReference type="EMBL" id="SVB99958.1"/>
    </source>
</evidence>
<organism evidence="2">
    <name type="scientific">marine metagenome</name>
    <dbReference type="NCBI Taxonomy" id="408172"/>
    <lineage>
        <taxon>unclassified sequences</taxon>
        <taxon>metagenomes</taxon>
        <taxon>ecological metagenomes</taxon>
    </lineage>
</organism>
<dbReference type="InterPro" id="IPR009045">
    <property type="entry name" value="Zn_M74/Hedgehog-like"/>
</dbReference>
<dbReference type="Pfam" id="PF13539">
    <property type="entry name" value="Peptidase_M15_4"/>
    <property type="match status" value="1"/>
</dbReference>
<dbReference type="InterPro" id="IPR039561">
    <property type="entry name" value="Peptidase_M15C"/>
</dbReference>
<reference evidence="2" key="1">
    <citation type="submission" date="2018-05" db="EMBL/GenBank/DDBJ databases">
        <authorList>
            <person name="Lanie J.A."/>
            <person name="Ng W.-L."/>
            <person name="Kazmierczak K.M."/>
            <person name="Andrzejewski T.M."/>
            <person name="Davidsen T.M."/>
            <person name="Wayne K.J."/>
            <person name="Tettelin H."/>
            <person name="Glass J.I."/>
            <person name="Rusch D."/>
            <person name="Podicherti R."/>
            <person name="Tsui H.-C.T."/>
            <person name="Winkler M.E."/>
        </authorList>
    </citation>
    <scope>NUCLEOTIDE SEQUENCE</scope>
</reference>
<name>A0A382IK62_9ZZZZ</name>
<sequence length="230" mass="26466">QSDVVFTLGSRPIHFQGGRMIAEGDPGMGRECDPIFYRYSLDPLTGPLPASERPTYCTDLMESLWGSTDAEIREHGRSLTFLDHRMFLNEMVVEPLAAVEQEILATSIDDDEVAIWIDQLDITYSFIDRDIAGSQNRSNHAWGLAVDFVPGSYEGRQVYWRWSRVFDREGWHRIPLAQRWSPPQSVIEIFERHGFVWGGKWAHFDNIHFEYRPEIILYNQLVSGVEGSAD</sequence>
<dbReference type="GO" id="GO:0008233">
    <property type="term" value="F:peptidase activity"/>
    <property type="evidence" value="ECO:0007669"/>
    <property type="project" value="InterPro"/>
</dbReference>
<dbReference type="EMBL" id="UINC01067867">
    <property type="protein sequence ID" value="SVB99958.1"/>
    <property type="molecule type" value="Genomic_DNA"/>
</dbReference>
<gene>
    <name evidence="2" type="ORF">METZ01_LOCUS252812</name>
</gene>
<accession>A0A382IK62</accession>
<evidence type="ECO:0000259" key="1">
    <source>
        <dbReference type="Pfam" id="PF13539"/>
    </source>
</evidence>
<protein>
    <recommendedName>
        <fullName evidence="1">Peptidase M15C domain-containing protein</fullName>
    </recommendedName>
</protein>
<feature type="domain" description="Peptidase M15C" evidence="1">
    <location>
        <begin position="133"/>
        <end position="211"/>
    </location>
</feature>